<dbReference type="InterPro" id="IPR003729">
    <property type="entry name" value="Bi_nuclease_dom"/>
</dbReference>
<dbReference type="AlphaFoldDB" id="A0A0D8HEL3"/>
<evidence type="ECO:0000313" key="2">
    <source>
        <dbReference type="EMBL" id="KJF16353.1"/>
    </source>
</evidence>
<dbReference type="PANTHER" id="PTHR15160:SF1">
    <property type="entry name" value="VON HIPPEL-LINDAU DISEASE TUMOR SUPPRESSOR"/>
    <property type="match status" value="1"/>
</dbReference>
<accession>A0A0D8HEL3</accession>
<dbReference type="Pfam" id="PF02577">
    <property type="entry name" value="BFN_dom"/>
    <property type="match status" value="1"/>
</dbReference>
<dbReference type="STRING" id="1280514.AXFE_27980"/>
<organism evidence="2 3">
    <name type="scientific">Acidithrix ferrooxidans</name>
    <dbReference type="NCBI Taxonomy" id="1280514"/>
    <lineage>
        <taxon>Bacteria</taxon>
        <taxon>Bacillati</taxon>
        <taxon>Actinomycetota</taxon>
        <taxon>Acidimicrobiia</taxon>
        <taxon>Acidimicrobiales</taxon>
        <taxon>Acidimicrobiaceae</taxon>
        <taxon>Acidithrix</taxon>
    </lineage>
</organism>
<dbReference type="EMBL" id="JXYS01000087">
    <property type="protein sequence ID" value="KJF16353.1"/>
    <property type="molecule type" value="Genomic_DNA"/>
</dbReference>
<dbReference type="PROSITE" id="PS51658">
    <property type="entry name" value="BFN"/>
    <property type="match status" value="1"/>
</dbReference>
<dbReference type="SUPFAM" id="SSF103256">
    <property type="entry name" value="Hypothetical protein TM0160"/>
    <property type="match status" value="1"/>
</dbReference>
<protein>
    <recommendedName>
        <fullName evidence="1">BFN domain-containing protein</fullName>
    </recommendedName>
</protein>
<gene>
    <name evidence="2" type="ORF">AXFE_27980</name>
</gene>
<dbReference type="Gene3D" id="3.10.690.10">
    <property type="entry name" value="Bifunctional nuclease domain"/>
    <property type="match status" value="1"/>
</dbReference>
<evidence type="ECO:0000259" key="1">
    <source>
        <dbReference type="PROSITE" id="PS51658"/>
    </source>
</evidence>
<keyword evidence="3" id="KW-1185">Reference proteome</keyword>
<sequence>MIEVELSSVRVDLRSNTPLILLREVQEPHRSLPIFIGGPEATAIAMAQRGYEAPRPLTHDLAVDMVRALGASIDRVVVVDLRDSTYYADIHLTSGSGNFVVSARPSDAVALAIRVSAPLFVNDELIAKEGVVVQDEEVYDEIVESPNEDPAVLDEFREFLDNINPDDFA</sequence>
<dbReference type="PATRIC" id="fig|1280514.3.peg.3678"/>
<reference evidence="2 3" key="1">
    <citation type="submission" date="2015-01" db="EMBL/GenBank/DDBJ databases">
        <title>Draft genome of the acidophilic iron oxidizer Acidithrix ferrooxidans strain Py-F3.</title>
        <authorList>
            <person name="Poehlein A."/>
            <person name="Eisen S."/>
            <person name="Schloemann M."/>
            <person name="Johnson B.D."/>
            <person name="Daniel R."/>
            <person name="Muehling M."/>
        </authorList>
    </citation>
    <scope>NUCLEOTIDE SEQUENCE [LARGE SCALE GENOMIC DNA]</scope>
    <source>
        <strain evidence="2 3">Py-F3</strain>
    </source>
</reference>
<proteinExistence type="predicted"/>
<dbReference type="RefSeq" id="WP_052606482.1">
    <property type="nucleotide sequence ID" value="NZ_JXYS01000087.1"/>
</dbReference>
<dbReference type="OrthoDB" id="9788698at2"/>
<dbReference type="GO" id="GO:0004518">
    <property type="term" value="F:nuclease activity"/>
    <property type="evidence" value="ECO:0007669"/>
    <property type="project" value="InterPro"/>
</dbReference>
<dbReference type="InterPro" id="IPR036104">
    <property type="entry name" value="BFN_sf"/>
</dbReference>
<evidence type="ECO:0000313" key="3">
    <source>
        <dbReference type="Proteomes" id="UP000032360"/>
    </source>
</evidence>
<feature type="domain" description="BFN" evidence="1">
    <location>
        <begin position="1"/>
        <end position="133"/>
    </location>
</feature>
<name>A0A0D8HEL3_9ACTN</name>
<dbReference type="PANTHER" id="PTHR15160">
    <property type="entry name" value="VON HIPPEL-LINDAU PROTEIN"/>
    <property type="match status" value="1"/>
</dbReference>
<dbReference type="Proteomes" id="UP000032360">
    <property type="component" value="Unassembled WGS sequence"/>
</dbReference>
<comment type="caution">
    <text evidence="2">The sequence shown here is derived from an EMBL/GenBank/DDBJ whole genome shotgun (WGS) entry which is preliminary data.</text>
</comment>